<dbReference type="InterPro" id="IPR029063">
    <property type="entry name" value="SAM-dependent_MTases_sf"/>
</dbReference>
<dbReference type="PANTHER" id="PTHR43591:SF24">
    <property type="entry name" value="2-METHOXY-6-POLYPRENYL-1,4-BENZOQUINOL METHYLASE, MITOCHONDRIAL"/>
    <property type="match status" value="1"/>
</dbReference>
<evidence type="ECO:0000256" key="2">
    <source>
        <dbReference type="ARBA" id="ARBA00022679"/>
    </source>
</evidence>
<dbReference type="EC" id="2.1.1.201" evidence="4"/>
<organism evidence="6 7">
    <name type="scientific">Athelia psychrophila</name>
    <dbReference type="NCBI Taxonomy" id="1759441"/>
    <lineage>
        <taxon>Eukaryota</taxon>
        <taxon>Fungi</taxon>
        <taxon>Dikarya</taxon>
        <taxon>Basidiomycota</taxon>
        <taxon>Agaricomycotina</taxon>
        <taxon>Agaricomycetes</taxon>
        <taxon>Agaricomycetidae</taxon>
        <taxon>Atheliales</taxon>
        <taxon>Atheliaceae</taxon>
        <taxon>Athelia</taxon>
    </lineage>
</organism>
<dbReference type="InterPro" id="IPR004033">
    <property type="entry name" value="UbiE/COQ5_MeTrFase"/>
</dbReference>
<dbReference type="NCBIfam" id="TIGR01934">
    <property type="entry name" value="MenG_MenH_UbiE"/>
    <property type="match status" value="1"/>
</dbReference>
<dbReference type="PROSITE" id="PS51608">
    <property type="entry name" value="SAM_MT_UBIE"/>
    <property type="match status" value="1"/>
</dbReference>
<dbReference type="AlphaFoldDB" id="A0A166W996"/>
<sequence length="301" mass="33456">MQTVSRSVRLSARRTRPSALLTRLNHTQNSAAPPPNPDSGRTTSFGFKTVPEESKETLVKNVFDSVASSYDLMNDATSFGVHRLWKDSFVSGLRPGRRGPAKCIDVAGGTGDIALRILDHARETYADRETTVEVVDINGEMLKEGFRRFKKTMYHNTPQVSFHEANAQALTKFEDNTYDLYTIAFGIRNCTSIPDVLKEAHRVLKPGGTFACLEFSKVTNPLLSTLYDQYSFSMIPLMGTILAGDRDSYQYLVESIRKFPTQEDFSQMIRDAGFATGAPHEGGAWTDQWGGIACIHKGVKL</sequence>
<accession>A0A166W996</accession>
<dbReference type="OrthoDB" id="6329284at2759"/>
<reference evidence="6 7" key="1">
    <citation type="journal article" date="2016" name="Mol. Biol. Evol.">
        <title>Comparative Genomics of Early-Diverging Mushroom-Forming Fungi Provides Insights into the Origins of Lignocellulose Decay Capabilities.</title>
        <authorList>
            <person name="Nagy L.G."/>
            <person name="Riley R."/>
            <person name="Tritt A."/>
            <person name="Adam C."/>
            <person name="Daum C."/>
            <person name="Floudas D."/>
            <person name="Sun H."/>
            <person name="Yadav J.S."/>
            <person name="Pangilinan J."/>
            <person name="Larsson K.H."/>
            <person name="Matsuura K."/>
            <person name="Barry K."/>
            <person name="Labutti K."/>
            <person name="Kuo R."/>
            <person name="Ohm R.A."/>
            <person name="Bhattacharya S.S."/>
            <person name="Shirouzu T."/>
            <person name="Yoshinaga Y."/>
            <person name="Martin F.M."/>
            <person name="Grigoriev I.V."/>
            <person name="Hibbett D.S."/>
        </authorList>
    </citation>
    <scope>NUCLEOTIDE SEQUENCE [LARGE SCALE GENOMIC DNA]</scope>
    <source>
        <strain evidence="6 7">CBS 109695</strain>
    </source>
</reference>
<feature type="binding site" evidence="4">
    <location>
        <begin position="166"/>
        <end position="167"/>
    </location>
    <ligand>
        <name>S-adenosyl-L-methionine</name>
        <dbReference type="ChEBI" id="CHEBI:59789"/>
    </ligand>
</feature>
<dbReference type="EMBL" id="KV417482">
    <property type="protein sequence ID" value="KZP33517.1"/>
    <property type="molecule type" value="Genomic_DNA"/>
</dbReference>
<keyword evidence="6" id="KW-0830">Ubiquinone</keyword>
<keyword evidence="7" id="KW-1185">Reference proteome</keyword>
<dbReference type="GO" id="GO:0031314">
    <property type="term" value="C:extrinsic component of mitochondrial inner membrane"/>
    <property type="evidence" value="ECO:0007669"/>
    <property type="project" value="UniProtKB-UniRule"/>
</dbReference>
<comment type="function">
    <text evidence="4">Methyltransferase required for the conversion of 2-polyprenyl-6-methoxy-1,4-benzoquinol (DDMQH2) to 2-polyprenyl-3-methyl-6-methoxy-1,4-benzoquinol (DMQH2).</text>
</comment>
<proteinExistence type="inferred from homology"/>
<name>A0A166W996_9AGAM</name>
<comment type="similarity">
    <text evidence="4">Belongs to the class I-like SAM-binding methyltransferase superfamily. MenG/UbiE family.</text>
</comment>
<dbReference type="GO" id="GO:0008425">
    <property type="term" value="F:2-methoxy-6-polyprenyl-1,4-benzoquinol methyltransferase activity"/>
    <property type="evidence" value="ECO:0007669"/>
    <property type="project" value="UniProtKB-UniRule"/>
</dbReference>
<dbReference type="PANTHER" id="PTHR43591">
    <property type="entry name" value="METHYLTRANSFERASE"/>
    <property type="match status" value="1"/>
</dbReference>
<comment type="caution">
    <text evidence="4">Lacks conserved residue(s) required for the propagation of feature annotation.</text>
</comment>
<comment type="subunit">
    <text evidence="4">Component of a multi-subunit COQ enzyme complex, composed of at least COQ3, COQ4, COQ5, COQ6, COQ7 and COQ9.</text>
</comment>
<keyword evidence="4" id="KW-0831">Ubiquinone biosynthesis</keyword>
<evidence type="ECO:0000256" key="3">
    <source>
        <dbReference type="ARBA" id="ARBA00022691"/>
    </source>
</evidence>
<dbReference type="UniPathway" id="UPA00232"/>
<dbReference type="PROSITE" id="PS01184">
    <property type="entry name" value="UBIE_2"/>
    <property type="match status" value="1"/>
</dbReference>
<comment type="subcellular location">
    <subcellularLocation>
        <location evidence="4">Mitochondrion inner membrane</location>
        <topology evidence="4">Peripheral membrane protein</topology>
        <orientation evidence="4">Matrix side</orientation>
    </subcellularLocation>
</comment>
<dbReference type="CDD" id="cd02440">
    <property type="entry name" value="AdoMet_MTases"/>
    <property type="match status" value="1"/>
</dbReference>
<protein>
    <recommendedName>
        <fullName evidence="4">2-methoxy-6-polyprenyl-1,4-benzoquinol methylase, mitochondrial</fullName>
        <ecNumber evidence="4">2.1.1.201</ecNumber>
    </recommendedName>
    <alternativeName>
        <fullName evidence="4">Ubiquinone biosynthesis methyltransferase COQ5</fullName>
    </alternativeName>
</protein>
<comment type="pathway">
    <text evidence="4">Cofactor biosynthesis; ubiquinone biosynthesis.</text>
</comment>
<dbReference type="GO" id="GO:0032259">
    <property type="term" value="P:methylation"/>
    <property type="evidence" value="ECO:0007669"/>
    <property type="project" value="UniProtKB-KW"/>
</dbReference>
<dbReference type="InterPro" id="IPR023576">
    <property type="entry name" value="UbiE/COQ5_MeTrFase_CS"/>
</dbReference>
<dbReference type="Pfam" id="PF01209">
    <property type="entry name" value="Ubie_methyltran"/>
    <property type="match status" value="1"/>
</dbReference>
<evidence type="ECO:0000256" key="5">
    <source>
        <dbReference type="SAM" id="MobiDB-lite"/>
    </source>
</evidence>
<keyword evidence="4" id="KW-0472">Membrane</keyword>
<dbReference type="Proteomes" id="UP000076532">
    <property type="component" value="Unassembled WGS sequence"/>
</dbReference>
<keyword evidence="3 4" id="KW-0949">S-adenosyl-L-methionine</keyword>
<keyword evidence="2 4" id="KW-0808">Transferase</keyword>
<gene>
    <name evidence="4" type="primary">COQ5</name>
    <name evidence="6" type="ORF">FIBSPDRAFT_721000</name>
</gene>
<keyword evidence="1 4" id="KW-0489">Methyltransferase</keyword>
<keyword evidence="4" id="KW-0999">Mitochondrion inner membrane</keyword>
<feature type="binding site" evidence="4">
    <location>
        <position position="136"/>
    </location>
    <ligand>
        <name>S-adenosyl-L-methionine</name>
        <dbReference type="ChEBI" id="CHEBI:59789"/>
    </ligand>
</feature>
<dbReference type="Gene3D" id="3.40.50.150">
    <property type="entry name" value="Vaccinia Virus protein VP39"/>
    <property type="match status" value="1"/>
</dbReference>
<evidence type="ECO:0000313" key="6">
    <source>
        <dbReference type="EMBL" id="KZP33517.1"/>
    </source>
</evidence>
<keyword evidence="4" id="KW-0496">Mitochondrion</keyword>
<dbReference type="HAMAP" id="MF_01813">
    <property type="entry name" value="MenG_UbiE_methyltr"/>
    <property type="match status" value="1"/>
</dbReference>
<feature type="region of interest" description="Disordered" evidence="5">
    <location>
        <begin position="25"/>
        <end position="47"/>
    </location>
</feature>
<evidence type="ECO:0000256" key="1">
    <source>
        <dbReference type="ARBA" id="ARBA00022603"/>
    </source>
</evidence>
<dbReference type="SUPFAM" id="SSF53335">
    <property type="entry name" value="S-adenosyl-L-methionine-dependent methyltransferases"/>
    <property type="match status" value="1"/>
</dbReference>
<evidence type="ECO:0000256" key="4">
    <source>
        <dbReference type="HAMAP-Rule" id="MF_03191"/>
    </source>
</evidence>
<comment type="catalytic activity">
    <reaction evidence="4">
        <text>a 2-methoxy-6-(all-trans-polyprenyl)benzene-1,4-diol + S-adenosyl-L-methionine = a 5-methoxy-2-methyl-3-(all-trans-polyprenyl)benzene-1,4-diol + S-adenosyl-L-homocysteine + H(+)</text>
        <dbReference type="Rhea" id="RHEA:28286"/>
        <dbReference type="Rhea" id="RHEA-COMP:10858"/>
        <dbReference type="Rhea" id="RHEA-COMP:10859"/>
        <dbReference type="ChEBI" id="CHEBI:15378"/>
        <dbReference type="ChEBI" id="CHEBI:57856"/>
        <dbReference type="ChEBI" id="CHEBI:59789"/>
        <dbReference type="ChEBI" id="CHEBI:84166"/>
        <dbReference type="ChEBI" id="CHEBI:84167"/>
        <dbReference type="EC" id="2.1.1.201"/>
    </reaction>
</comment>
<dbReference type="STRING" id="436010.A0A166W996"/>
<evidence type="ECO:0000313" key="7">
    <source>
        <dbReference type="Proteomes" id="UP000076532"/>
    </source>
</evidence>
<feature type="binding site" evidence="4">
    <location>
        <position position="110"/>
    </location>
    <ligand>
        <name>S-adenosyl-L-methionine</name>
        <dbReference type="ChEBI" id="CHEBI:59789"/>
    </ligand>
</feature>